<evidence type="ECO:0000313" key="3">
    <source>
        <dbReference type="EMBL" id="SLN29854.1"/>
    </source>
</evidence>
<gene>
    <name evidence="3" type="primary">pglJ</name>
    <name evidence="3" type="ORF">PAM7971_01111</name>
</gene>
<dbReference type="STRING" id="658057.SAMN04488032_108196"/>
<proteinExistence type="predicted"/>
<reference evidence="3 4" key="1">
    <citation type="submission" date="2017-03" db="EMBL/GenBank/DDBJ databases">
        <authorList>
            <person name="Afonso C.L."/>
            <person name="Miller P.J."/>
            <person name="Scott M.A."/>
            <person name="Spackman E."/>
            <person name="Goraichik I."/>
            <person name="Dimitrov K.M."/>
            <person name="Suarez D.L."/>
            <person name="Swayne D.E."/>
        </authorList>
    </citation>
    <scope>NUCLEOTIDE SEQUENCE [LARGE SCALE GENOMIC DNA]</scope>
    <source>
        <strain evidence="3 4">CECT 7971</strain>
    </source>
</reference>
<dbReference type="Pfam" id="PF13439">
    <property type="entry name" value="Glyco_transf_4"/>
    <property type="match status" value="1"/>
</dbReference>
<dbReference type="EMBL" id="FWFW01000003">
    <property type="protein sequence ID" value="SLN29854.1"/>
    <property type="molecule type" value="Genomic_DNA"/>
</dbReference>
<keyword evidence="3" id="KW-0808">Transferase</keyword>
<dbReference type="InterPro" id="IPR028098">
    <property type="entry name" value="Glyco_trans_4-like_N"/>
</dbReference>
<dbReference type="SUPFAM" id="SSF53756">
    <property type="entry name" value="UDP-Glycosyltransferase/glycogen phosphorylase"/>
    <property type="match status" value="1"/>
</dbReference>
<dbReference type="AlphaFoldDB" id="A0A1Y5S202"/>
<evidence type="ECO:0000313" key="4">
    <source>
        <dbReference type="Proteomes" id="UP000193307"/>
    </source>
</evidence>
<dbReference type="OrthoDB" id="9790710at2"/>
<name>A0A1Y5S202_9RHOB</name>
<organism evidence="3 4">
    <name type="scientific">Pacificibacter marinus</name>
    <dbReference type="NCBI Taxonomy" id="658057"/>
    <lineage>
        <taxon>Bacteria</taxon>
        <taxon>Pseudomonadati</taxon>
        <taxon>Pseudomonadota</taxon>
        <taxon>Alphaproteobacteria</taxon>
        <taxon>Rhodobacterales</taxon>
        <taxon>Roseobacteraceae</taxon>
        <taxon>Pacificibacter</taxon>
    </lineage>
</organism>
<dbReference type="EC" id="2.4.1.291" evidence="3"/>
<feature type="domain" description="Glycosyl transferase family 1" evidence="1">
    <location>
        <begin position="196"/>
        <end position="331"/>
    </location>
</feature>
<keyword evidence="4" id="KW-1185">Reference proteome</keyword>
<sequence length="362" mass="39330">MGKVEISVRHRICFVTDSVDGGGIGTVFLSLSQELTAIGCYVDLVLFAPPICAVPEGVNVVVLHTRARCAVFHLARQFRKAQPDLIVSARDYVNLTVLFARTCAGQGKTPLVWSFHTHQTLDTKSKNVAQRAMDWVSRSLSKFVNHLVAVSDGVARDMEERARLPNGYVKTIYNPVGVPLLKLQIAHPWLAQPQVPAIVACGRLVPQKDFQTLISAFVQLRKTHAVRLLILGEGPLRNQLQHQIDQTLFAGDIQLLGYVEDPVAFMKDAACFVSSAQWEGFGMAIAEAMAVGCPVVATDCPSGPREVLADGAYGTLVPVADTDALAKALACTLDSVHDPRPAQASLVRFDPRVIAQAYLELI</sequence>
<dbReference type="Proteomes" id="UP000193307">
    <property type="component" value="Unassembled WGS sequence"/>
</dbReference>
<evidence type="ECO:0000259" key="1">
    <source>
        <dbReference type="Pfam" id="PF00534"/>
    </source>
</evidence>
<keyword evidence="3" id="KW-0328">Glycosyltransferase</keyword>
<dbReference type="CDD" id="cd03811">
    <property type="entry name" value="GT4_GT28_WabH-like"/>
    <property type="match status" value="1"/>
</dbReference>
<protein>
    <submittedName>
        <fullName evidence="3">N-acetylgalactosamine-N, N'-diacetylbacillosaminyl-diphospho-undecaprenol 4-alpha-N-acetylgalactosaminyltransferase</fullName>
        <ecNumber evidence="3">2.4.1.291</ecNumber>
    </submittedName>
</protein>
<feature type="domain" description="Glycosyltransferase subfamily 4-like N-terminal" evidence="2">
    <location>
        <begin position="22"/>
        <end position="176"/>
    </location>
</feature>
<dbReference type="PANTHER" id="PTHR12526">
    <property type="entry name" value="GLYCOSYLTRANSFERASE"/>
    <property type="match status" value="1"/>
</dbReference>
<evidence type="ECO:0000259" key="2">
    <source>
        <dbReference type="Pfam" id="PF13439"/>
    </source>
</evidence>
<dbReference type="GO" id="GO:0016757">
    <property type="term" value="F:glycosyltransferase activity"/>
    <property type="evidence" value="ECO:0007669"/>
    <property type="project" value="UniProtKB-KW"/>
</dbReference>
<dbReference type="Gene3D" id="3.40.50.2000">
    <property type="entry name" value="Glycogen Phosphorylase B"/>
    <property type="match status" value="2"/>
</dbReference>
<dbReference type="InterPro" id="IPR001296">
    <property type="entry name" value="Glyco_trans_1"/>
</dbReference>
<dbReference type="PANTHER" id="PTHR12526:SF630">
    <property type="entry name" value="GLYCOSYLTRANSFERASE"/>
    <property type="match status" value="1"/>
</dbReference>
<accession>A0A1Y5S202</accession>
<dbReference type="Pfam" id="PF00534">
    <property type="entry name" value="Glycos_transf_1"/>
    <property type="match status" value="1"/>
</dbReference>